<reference evidence="3 4" key="1">
    <citation type="submission" date="2016-10" db="EMBL/GenBank/DDBJ databases">
        <authorList>
            <person name="de Groot N.N."/>
        </authorList>
    </citation>
    <scope>NUCLEOTIDE SEQUENCE [LARGE SCALE GENOMIC DNA]</scope>
    <source>
        <strain evidence="3 4">APO</strain>
    </source>
</reference>
<dbReference type="SUPFAM" id="SSF49373">
    <property type="entry name" value="Invasin/intimin cell-adhesion fragments"/>
    <property type="match status" value="1"/>
</dbReference>
<dbReference type="InterPro" id="IPR003343">
    <property type="entry name" value="Big_2"/>
</dbReference>
<protein>
    <submittedName>
        <fullName evidence="3">Ig-like domain (Group 2)</fullName>
    </submittedName>
</protein>
<dbReference type="Proteomes" id="UP000199230">
    <property type="component" value="Unassembled WGS sequence"/>
</dbReference>
<sequence length="599" mass="66766">MKGFKKALVLVLLMSIMSHAIFPGFTWANADQPGMNCRISLDAGSIIVMQGLHTELRATALPVDRCSQQFIYASADERVARVDTLGGVGYVWGMTPGQTQITVSSAENRSVVTRIDVMVIRYEGIGQAEIQEIEQGGGPEWVQGPSPWDRPFRVDKEAREGANWIDDKVADYLIPYKNIFNAFKEVLWRDDVPLPVRLLNAVKEVGFGLLGAAGTFLDHVLQITVGEDWFAMPYTVIMDQMDYVGQMIQQFLQQYANPTVSIHGEREINKLEGTYTYTASATPAREDYIYIWRIGDREYSGSSVDIDFSNHVSVLSNRAEVLLTLQVKGSADGEVLDSEEAVIRINRVYPIILGEREIRHNLEEGDVVEHSFAAQANISGDYTYDWDFGDGRSWSHSPGVGANSSGTVTYDYDHFDQSTILYLQVRLKSRTNPEEVYGSDLVPINILLDEEDDEFEDREDAIERCNEWYESGSGGAGTTRTNYDISMLPVGASFDMRFNAYGIPDRFIVEYEGAEVYNSGWRGNPNRAASKPDLYPGGVSGPGSGSVMGMFAKNQENHFTVTVIGPESGTAWEYAIRANCIMMEEVERVPEADEAMTLE</sequence>
<evidence type="ECO:0000313" key="4">
    <source>
        <dbReference type="Proteomes" id="UP000199230"/>
    </source>
</evidence>
<accession>A0A1H3P6D1</accession>
<dbReference type="RefSeq" id="WP_093313707.1">
    <property type="nucleotide sequence ID" value="NZ_FNPV01000006.1"/>
</dbReference>
<dbReference type="Pfam" id="PF02368">
    <property type="entry name" value="Big_2"/>
    <property type="match status" value="1"/>
</dbReference>
<gene>
    <name evidence="3" type="ORF">SAMN05192546_10635</name>
</gene>
<name>A0A1H3P6D1_9FIRM</name>
<feature type="domain" description="BIG2" evidence="2">
    <location>
        <begin position="39"/>
        <end position="107"/>
    </location>
</feature>
<dbReference type="InterPro" id="IPR008964">
    <property type="entry name" value="Invasin/intimin_cell_adhesion"/>
</dbReference>
<dbReference type="AlphaFoldDB" id="A0A1H3P6D1"/>
<dbReference type="Gene3D" id="2.60.40.1080">
    <property type="match status" value="1"/>
</dbReference>
<proteinExistence type="predicted"/>
<feature type="chain" id="PRO_5039530981" evidence="1">
    <location>
        <begin position="21"/>
        <end position="599"/>
    </location>
</feature>
<keyword evidence="4" id="KW-1185">Reference proteome</keyword>
<evidence type="ECO:0000256" key="1">
    <source>
        <dbReference type="SAM" id="SignalP"/>
    </source>
</evidence>
<keyword evidence="1" id="KW-0732">Signal</keyword>
<evidence type="ECO:0000313" key="3">
    <source>
        <dbReference type="EMBL" id="SDY96672.1"/>
    </source>
</evidence>
<dbReference type="OrthoDB" id="4382059at2"/>
<feature type="signal peptide" evidence="1">
    <location>
        <begin position="1"/>
        <end position="20"/>
    </location>
</feature>
<dbReference type="EMBL" id="FNPV01000006">
    <property type="protein sequence ID" value="SDY96672.1"/>
    <property type="molecule type" value="Genomic_DNA"/>
</dbReference>
<organism evidence="3 4">
    <name type="scientific">Tindallia californiensis</name>
    <dbReference type="NCBI Taxonomy" id="159292"/>
    <lineage>
        <taxon>Bacteria</taxon>
        <taxon>Bacillati</taxon>
        <taxon>Bacillota</taxon>
        <taxon>Clostridia</taxon>
        <taxon>Peptostreptococcales</taxon>
        <taxon>Tindalliaceae</taxon>
        <taxon>Tindallia</taxon>
    </lineage>
</organism>
<dbReference type="STRING" id="159292.SAMN05192546_10635"/>
<evidence type="ECO:0000259" key="2">
    <source>
        <dbReference type="Pfam" id="PF02368"/>
    </source>
</evidence>